<dbReference type="EMBL" id="BOMW01000020">
    <property type="protein sequence ID" value="GIF04659.1"/>
    <property type="molecule type" value="Genomic_DNA"/>
</dbReference>
<evidence type="ECO:0000256" key="1">
    <source>
        <dbReference type="SAM" id="MobiDB-lite"/>
    </source>
</evidence>
<feature type="compositionally biased region" description="Basic and acidic residues" evidence="1">
    <location>
        <begin position="126"/>
        <end position="135"/>
    </location>
</feature>
<organism evidence="2 3">
    <name type="scientific">Actinoplanes siamensis</name>
    <dbReference type="NCBI Taxonomy" id="1223317"/>
    <lineage>
        <taxon>Bacteria</taxon>
        <taxon>Bacillati</taxon>
        <taxon>Actinomycetota</taxon>
        <taxon>Actinomycetes</taxon>
        <taxon>Micromonosporales</taxon>
        <taxon>Micromonosporaceae</taxon>
        <taxon>Actinoplanes</taxon>
    </lineage>
</organism>
<comment type="caution">
    <text evidence="2">The sequence shown here is derived from an EMBL/GenBank/DDBJ whole genome shotgun (WGS) entry which is preliminary data.</text>
</comment>
<feature type="region of interest" description="Disordered" evidence="1">
    <location>
        <begin position="124"/>
        <end position="156"/>
    </location>
</feature>
<keyword evidence="3" id="KW-1185">Reference proteome</keyword>
<name>A0A919TJS2_9ACTN</name>
<dbReference type="AlphaFoldDB" id="A0A919TJS2"/>
<sequence>MHFDLIDSIIVEPLPRLHDVVTSQGLEPFEQRPGVVTCVYRQPHIEQGDRYRVEYRDGSTEWYGAHELTVITDAFSRVDLIADLTSVRVLLFQAITNAGRHDVLNAKLSALFDQLTATARTYLGTDLDHGPDHPGDTNADNQSQPEHPTAEEGDQA</sequence>
<dbReference type="Proteomes" id="UP000629619">
    <property type="component" value="Unassembled WGS sequence"/>
</dbReference>
<proteinExistence type="predicted"/>
<evidence type="ECO:0000313" key="3">
    <source>
        <dbReference type="Proteomes" id="UP000629619"/>
    </source>
</evidence>
<dbReference type="RefSeq" id="WP_203678585.1">
    <property type="nucleotide sequence ID" value="NZ_BOMW01000020.1"/>
</dbReference>
<gene>
    <name evidence="2" type="ORF">Asi03nite_21970</name>
</gene>
<accession>A0A919TJS2</accession>
<protein>
    <submittedName>
        <fullName evidence="2">Uncharacterized protein</fullName>
    </submittedName>
</protein>
<evidence type="ECO:0000313" key="2">
    <source>
        <dbReference type="EMBL" id="GIF04659.1"/>
    </source>
</evidence>
<reference evidence="2" key="1">
    <citation type="submission" date="2021-01" db="EMBL/GenBank/DDBJ databases">
        <title>Whole genome shotgun sequence of Actinoplanes siamensis NBRC 109076.</title>
        <authorList>
            <person name="Komaki H."/>
            <person name="Tamura T."/>
        </authorList>
    </citation>
    <scope>NUCLEOTIDE SEQUENCE</scope>
    <source>
        <strain evidence="2">NBRC 109076</strain>
    </source>
</reference>